<dbReference type="Proteomes" id="UP000494256">
    <property type="component" value="Unassembled WGS sequence"/>
</dbReference>
<name>A0A8S0YRM3_ARCPL</name>
<dbReference type="OrthoDB" id="7477261at2759"/>
<proteinExistence type="predicted"/>
<reference evidence="3 4" key="1">
    <citation type="submission" date="2020-04" db="EMBL/GenBank/DDBJ databases">
        <authorList>
            <person name="Wallbank WR R."/>
            <person name="Pardo Diaz C."/>
            <person name="Kozak K."/>
            <person name="Martin S."/>
            <person name="Jiggins C."/>
            <person name="Moest M."/>
            <person name="Warren A I."/>
            <person name="Byers J.R.P. K."/>
            <person name="Montejo-Kovacevich G."/>
            <person name="Yen C E."/>
        </authorList>
    </citation>
    <scope>NUCLEOTIDE SEQUENCE [LARGE SCALE GENOMIC DNA]</scope>
</reference>
<dbReference type="EMBL" id="CADEBC010000088">
    <property type="protein sequence ID" value="CAB3222419.1"/>
    <property type="molecule type" value="Genomic_DNA"/>
</dbReference>
<comment type="caution">
    <text evidence="1">The sequence shown here is derived from an EMBL/GenBank/DDBJ whole genome shotgun (WGS) entry which is preliminary data.</text>
</comment>
<protein>
    <submittedName>
        <fullName evidence="1">Uncharacterized protein</fullName>
    </submittedName>
</protein>
<evidence type="ECO:0000313" key="4">
    <source>
        <dbReference type="Proteomes" id="UP000494256"/>
    </source>
</evidence>
<dbReference type="Proteomes" id="UP000494106">
    <property type="component" value="Unassembled WGS sequence"/>
</dbReference>
<gene>
    <name evidence="1" type="ORF">APLA_LOCUS1043</name>
    <name evidence="2" type="ORF">APLA_LOCUS5609</name>
</gene>
<evidence type="ECO:0000313" key="3">
    <source>
        <dbReference type="Proteomes" id="UP000494106"/>
    </source>
</evidence>
<accession>A0A8S0YRM3</accession>
<organism evidence="1 3">
    <name type="scientific">Arctia plantaginis</name>
    <name type="common">Wood tiger moth</name>
    <name type="synonym">Phalaena plantaginis</name>
    <dbReference type="NCBI Taxonomy" id="874455"/>
    <lineage>
        <taxon>Eukaryota</taxon>
        <taxon>Metazoa</taxon>
        <taxon>Ecdysozoa</taxon>
        <taxon>Arthropoda</taxon>
        <taxon>Hexapoda</taxon>
        <taxon>Insecta</taxon>
        <taxon>Pterygota</taxon>
        <taxon>Neoptera</taxon>
        <taxon>Endopterygota</taxon>
        <taxon>Lepidoptera</taxon>
        <taxon>Glossata</taxon>
        <taxon>Ditrysia</taxon>
        <taxon>Noctuoidea</taxon>
        <taxon>Erebidae</taxon>
        <taxon>Arctiinae</taxon>
        <taxon>Arctia</taxon>
    </lineage>
</organism>
<dbReference type="AlphaFoldDB" id="A0A8S0YRM3"/>
<sequence length="157" mass="18413">MKKRLISTDEEKKYIYKIINPDNLFCDSINEEMTYSKEHGCLTVDSIETPNCIFRYCKRSNRSFRGKNNKIQAEKEKANSSVFNLINVIDPTIFIEFPSSSVSIQNHLISVVQTLISKTQLEGKELERVKQALYLLHTCQRPELRDSNDFWENEERD</sequence>
<evidence type="ECO:0000313" key="2">
    <source>
        <dbReference type="EMBL" id="CAB3232278.1"/>
    </source>
</evidence>
<keyword evidence="3" id="KW-1185">Reference proteome</keyword>
<evidence type="ECO:0000313" key="1">
    <source>
        <dbReference type="EMBL" id="CAB3222419.1"/>
    </source>
</evidence>
<dbReference type="EMBL" id="CADEBD010000289">
    <property type="protein sequence ID" value="CAB3232278.1"/>
    <property type="molecule type" value="Genomic_DNA"/>
</dbReference>